<dbReference type="HAMAP" id="MF_00409">
    <property type="entry name" value="LpxK"/>
    <property type="match status" value="1"/>
</dbReference>
<dbReference type="GO" id="GO:0009029">
    <property type="term" value="F:lipid-A 4'-kinase activity"/>
    <property type="evidence" value="ECO:0007669"/>
    <property type="project" value="UniProtKB-UniRule"/>
</dbReference>
<organism evidence="14 15">
    <name type="scientific">Kineobactrum sediminis</name>
    <dbReference type="NCBI Taxonomy" id="1905677"/>
    <lineage>
        <taxon>Bacteria</taxon>
        <taxon>Pseudomonadati</taxon>
        <taxon>Pseudomonadota</taxon>
        <taxon>Gammaproteobacteria</taxon>
        <taxon>Cellvibrionales</taxon>
        <taxon>Halieaceae</taxon>
        <taxon>Kineobactrum</taxon>
    </lineage>
</organism>
<dbReference type="EC" id="2.7.1.130" evidence="3 13"/>
<reference evidence="15" key="1">
    <citation type="submission" date="2017-11" db="EMBL/GenBank/DDBJ databases">
        <title>The draft genome sequence of Chromatocurvus sp. F02.</title>
        <authorList>
            <person name="Du Z.-J."/>
            <person name="Chang Y.-Q."/>
        </authorList>
    </citation>
    <scope>NUCLEOTIDE SEQUENCE [LARGE SCALE GENOMIC DNA]</scope>
    <source>
        <strain evidence="15">F02</strain>
    </source>
</reference>
<keyword evidence="7 13" id="KW-0808">Transferase</keyword>
<proteinExistence type="inferred from homology"/>
<evidence type="ECO:0000256" key="11">
    <source>
        <dbReference type="ARBA" id="ARBA00023098"/>
    </source>
</evidence>
<keyword evidence="5 13" id="KW-0444">Lipid biosynthesis</keyword>
<sequence>MLVRAWYRQATWLWLLRPLELVFRVVVQLRRKAYRYGLATVYRPPIPLVIVGNITVGGTGKTPVVIALVEALQARGLRPGVVSRGYGAAPGARFPHQVSDRSDADQCGDEPLLIHRRTGAPTVVDPDRSAAVSTLLASAEIDLVLSDDGLQHYALARDFEIVLMDALRGTGNGFCLPAGPLREPLGRLAEVDYVLLRGSDDPIQGVRYDVQGLRPVRENDAGEQAAPLPGSAIHAVAGIGQPGQFFSTLEEAGFVVGKHSFADHHRYTEQDFAAFADRPIIMTEKDAVKCRSMAHAQMWYLKISARLPEPLVDAVAALVRSPA</sequence>
<evidence type="ECO:0000256" key="1">
    <source>
        <dbReference type="ARBA" id="ARBA00002274"/>
    </source>
</evidence>
<evidence type="ECO:0000256" key="6">
    <source>
        <dbReference type="ARBA" id="ARBA00022556"/>
    </source>
</evidence>
<dbReference type="GO" id="GO:0005886">
    <property type="term" value="C:plasma membrane"/>
    <property type="evidence" value="ECO:0007669"/>
    <property type="project" value="TreeGrafter"/>
</dbReference>
<dbReference type="PANTHER" id="PTHR42724">
    <property type="entry name" value="TETRAACYLDISACCHARIDE 4'-KINASE"/>
    <property type="match status" value="1"/>
</dbReference>
<evidence type="ECO:0000256" key="13">
    <source>
        <dbReference type="HAMAP-Rule" id="MF_00409"/>
    </source>
</evidence>
<evidence type="ECO:0000256" key="8">
    <source>
        <dbReference type="ARBA" id="ARBA00022741"/>
    </source>
</evidence>
<keyword evidence="11 13" id="KW-0443">Lipid metabolism</keyword>
<dbReference type="SUPFAM" id="SSF52540">
    <property type="entry name" value="P-loop containing nucleoside triphosphate hydrolases"/>
    <property type="match status" value="1"/>
</dbReference>
<protein>
    <recommendedName>
        <fullName evidence="4 13">Tetraacyldisaccharide 4'-kinase</fullName>
        <ecNumber evidence="3 13">2.7.1.130</ecNumber>
    </recommendedName>
    <alternativeName>
        <fullName evidence="12 13">Lipid A 4'-kinase</fullName>
    </alternativeName>
</protein>
<dbReference type="AlphaFoldDB" id="A0A2N5Y1C0"/>
<dbReference type="GO" id="GO:0009245">
    <property type="term" value="P:lipid A biosynthetic process"/>
    <property type="evidence" value="ECO:0007669"/>
    <property type="project" value="UniProtKB-UniRule"/>
</dbReference>
<evidence type="ECO:0000313" key="14">
    <source>
        <dbReference type="EMBL" id="PLW82191.1"/>
    </source>
</evidence>
<evidence type="ECO:0000256" key="2">
    <source>
        <dbReference type="ARBA" id="ARBA00004870"/>
    </source>
</evidence>
<gene>
    <name evidence="13" type="primary">lpxK</name>
    <name evidence="14" type="ORF">CWI75_10420</name>
</gene>
<dbReference type="InterPro" id="IPR027417">
    <property type="entry name" value="P-loop_NTPase"/>
</dbReference>
<evidence type="ECO:0000256" key="7">
    <source>
        <dbReference type="ARBA" id="ARBA00022679"/>
    </source>
</evidence>
<comment type="caution">
    <text evidence="14">The sequence shown here is derived from an EMBL/GenBank/DDBJ whole genome shotgun (WGS) entry which is preliminary data.</text>
</comment>
<evidence type="ECO:0000256" key="3">
    <source>
        <dbReference type="ARBA" id="ARBA00012071"/>
    </source>
</evidence>
<comment type="pathway">
    <text evidence="2 13">Glycolipid biosynthesis; lipid IV(A) biosynthesis; lipid IV(A) from (3R)-3-hydroxytetradecanoyl-[acyl-carrier-protein] and UDP-N-acetyl-alpha-D-glucosamine: step 6/6.</text>
</comment>
<evidence type="ECO:0000256" key="12">
    <source>
        <dbReference type="ARBA" id="ARBA00029757"/>
    </source>
</evidence>
<evidence type="ECO:0000256" key="9">
    <source>
        <dbReference type="ARBA" id="ARBA00022777"/>
    </source>
</evidence>
<dbReference type="OrthoDB" id="9766423at2"/>
<keyword evidence="6 13" id="KW-0441">Lipid A biosynthesis</keyword>
<keyword evidence="15" id="KW-1185">Reference proteome</keyword>
<dbReference type="Pfam" id="PF02606">
    <property type="entry name" value="LpxK"/>
    <property type="match status" value="1"/>
</dbReference>
<dbReference type="GO" id="GO:0005524">
    <property type="term" value="F:ATP binding"/>
    <property type="evidence" value="ECO:0007669"/>
    <property type="project" value="UniProtKB-UniRule"/>
</dbReference>
<name>A0A2N5Y1C0_9GAMM</name>
<comment type="similarity">
    <text evidence="13">Belongs to the LpxK family.</text>
</comment>
<dbReference type="InterPro" id="IPR003758">
    <property type="entry name" value="LpxK"/>
</dbReference>
<dbReference type="UniPathway" id="UPA00359">
    <property type="reaction ID" value="UER00482"/>
</dbReference>
<dbReference type="NCBIfam" id="TIGR00682">
    <property type="entry name" value="lpxK"/>
    <property type="match status" value="1"/>
</dbReference>
<dbReference type="PANTHER" id="PTHR42724:SF1">
    <property type="entry name" value="TETRAACYLDISACCHARIDE 4'-KINASE, MITOCHONDRIAL-RELATED"/>
    <property type="match status" value="1"/>
</dbReference>
<dbReference type="Proteomes" id="UP000234845">
    <property type="component" value="Unassembled WGS sequence"/>
</dbReference>
<comment type="catalytic activity">
    <reaction evidence="13">
        <text>a lipid A disaccharide + ATP = a lipid IVA + ADP + H(+)</text>
        <dbReference type="Rhea" id="RHEA:67840"/>
        <dbReference type="ChEBI" id="CHEBI:15378"/>
        <dbReference type="ChEBI" id="CHEBI:30616"/>
        <dbReference type="ChEBI" id="CHEBI:176343"/>
        <dbReference type="ChEBI" id="CHEBI:176425"/>
        <dbReference type="ChEBI" id="CHEBI:456216"/>
        <dbReference type="EC" id="2.7.1.130"/>
    </reaction>
</comment>
<dbReference type="EMBL" id="PKLZ01000008">
    <property type="protein sequence ID" value="PLW82191.1"/>
    <property type="molecule type" value="Genomic_DNA"/>
</dbReference>
<evidence type="ECO:0000256" key="4">
    <source>
        <dbReference type="ARBA" id="ARBA00016436"/>
    </source>
</evidence>
<comment type="function">
    <text evidence="1 13">Transfers the gamma-phosphate of ATP to the 4'-position of a tetraacyldisaccharide 1-phosphate intermediate (termed DS-1-P) to form tetraacyldisaccharide 1,4'-bis-phosphate (lipid IVA).</text>
</comment>
<dbReference type="GO" id="GO:0009244">
    <property type="term" value="P:lipopolysaccharide core region biosynthetic process"/>
    <property type="evidence" value="ECO:0007669"/>
    <property type="project" value="TreeGrafter"/>
</dbReference>
<keyword evidence="10 13" id="KW-0067">ATP-binding</keyword>
<keyword evidence="9 13" id="KW-0418">Kinase</keyword>
<accession>A0A2N5Y1C0</accession>
<evidence type="ECO:0000256" key="10">
    <source>
        <dbReference type="ARBA" id="ARBA00022840"/>
    </source>
</evidence>
<keyword evidence="8 13" id="KW-0547">Nucleotide-binding</keyword>
<evidence type="ECO:0000313" key="15">
    <source>
        <dbReference type="Proteomes" id="UP000234845"/>
    </source>
</evidence>
<feature type="binding site" evidence="13">
    <location>
        <begin position="55"/>
        <end position="62"/>
    </location>
    <ligand>
        <name>ATP</name>
        <dbReference type="ChEBI" id="CHEBI:30616"/>
    </ligand>
</feature>
<evidence type="ECO:0000256" key="5">
    <source>
        <dbReference type="ARBA" id="ARBA00022516"/>
    </source>
</evidence>